<dbReference type="Pfam" id="PF03279">
    <property type="entry name" value="Lip_A_acyltrans"/>
    <property type="match status" value="1"/>
</dbReference>
<organism evidence="8 9">
    <name type="scientific">Candidatus Deianiraea vastatrix</name>
    <dbReference type="NCBI Taxonomy" id="2163644"/>
    <lineage>
        <taxon>Bacteria</taxon>
        <taxon>Pseudomonadati</taxon>
        <taxon>Pseudomonadota</taxon>
        <taxon>Alphaproteobacteria</taxon>
        <taxon>Rickettsiales</taxon>
        <taxon>Candidatus Deianiraeaceae</taxon>
        <taxon>Candidatus Deianiraea</taxon>
    </lineage>
</organism>
<keyword evidence="4 8" id="KW-0808">Transferase</keyword>
<dbReference type="InterPro" id="IPR004960">
    <property type="entry name" value="LipA_acyltrans"/>
</dbReference>
<proteinExistence type="predicted"/>
<evidence type="ECO:0000256" key="3">
    <source>
        <dbReference type="ARBA" id="ARBA00022519"/>
    </source>
</evidence>
<keyword evidence="5 7" id="KW-0472">Membrane</keyword>
<dbReference type="GO" id="GO:0016746">
    <property type="term" value="F:acyltransferase activity"/>
    <property type="evidence" value="ECO:0007669"/>
    <property type="project" value="UniProtKB-KW"/>
</dbReference>
<sequence>MINIVKHTVFFIRYIIEFIFLVLFFVICILFGFKISSCFGGYFMNLFRFIPKISARVTNNLRHVYPLMEEEFVQSLSKKIFFTTGRMVGETPHFFVKKWSRLQKYVQVENHEIIEDYIKNNESIIIITGHFGNWWFITKFIEYLKIPLYSIYRRQNNPLIDFFVHNASYGKNLRKNTGQIKEVVKIVLKKGNALSVFADHRDINGIPMPFLGKDAMTSIFFAKIACKYNIPVIYVSCLRKKNKPTEFVMKFQTIRHKDDDRFTPETLAQAANDQFSLDISENREQWFWLHKRWKMKK</sequence>
<dbReference type="PANTHER" id="PTHR30606">
    <property type="entry name" value="LIPID A BIOSYNTHESIS LAUROYL ACYLTRANSFERASE"/>
    <property type="match status" value="1"/>
</dbReference>
<dbReference type="EMBL" id="CP029077">
    <property type="protein sequence ID" value="QED23564.1"/>
    <property type="molecule type" value="Genomic_DNA"/>
</dbReference>
<dbReference type="Proteomes" id="UP000321934">
    <property type="component" value="Chromosome"/>
</dbReference>
<dbReference type="AlphaFoldDB" id="A0A5B8XHC8"/>
<feature type="transmembrane region" description="Helical" evidence="7">
    <location>
        <begin position="12"/>
        <end position="33"/>
    </location>
</feature>
<evidence type="ECO:0000256" key="5">
    <source>
        <dbReference type="ARBA" id="ARBA00023136"/>
    </source>
</evidence>
<evidence type="ECO:0000313" key="8">
    <source>
        <dbReference type="EMBL" id="QED23564.1"/>
    </source>
</evidence>
<keyword evidence="3" id="KW-0997">Cell inner membrane</keyword>
<gene>
    <name evidence="8" type="ORF">Deia_00776</name>
</gene>
<keyword evidence="9" id="KW-1185">Reference proteome</keyword>
<evidence type="ECO:0000256" key="2">
    <source>
        <dbReference type="ARBA" id="ARBA00022475"/>
    </source>
</evidence>
<keyword evidence="7" id="KW-0812">Transmembrane</keyword>
<evidence type="ECO:0000256" key="1">
    <source>
        <dbReference type="ARBA" id="ARBA00004533"/>
    </source>
</evidence>
<comment type="subcellular location">
    <subcellularLocation>
        <location evidence="1">Cell inner membrane</location>
    </subcellularLocation>
</comment>
<dbReference type="GO" id="GO:0009247">
    <property type="term" value="P:glycolipid biosynthetic process"/>
    <property type="evidence" value="ECO:0007669"/>
    <property type="project" value="UniProtKB-ARBA"/>
</dbReference>
<name>A0A5B8XHC8_9RICK</name>
<dbReference type="OrthoDB" id="9801955at2"/>
<keyword evidence="7" id="KW-1133">Transmembrane helix</keyword>
<reference evidence="8 9" key="1">
    <citation type="journal article" date="2019" name="ISME J.">
        <title>Deianiraea, an extracellular bacterium associated with the ciliate Paramecium, suggests an alternative scenario for the evolution of Rickettsiales.</title>
        <authorList>
            <person name="Castelli M."/>
            <person name="Sabaneyeva E."/>
            <person name="Lanzoni O."/>
            <person name="Lebedeva N."/>
            <person name="Floriano A.M."/>
            <person name="Gaiarsa S."/>
            <person name="Benken K."/>
            <person name="Modeo L."/>
            <person name="Bandi C."/>
            <person name="Potekhin A."/>
            <person name="Sassera D."/>
            <person name="Petroni G."/>
        </authorList>
    </citation>
    <scope>NUCLEOTIDE SEQUENCE [LARGE SCALE GENOMIC DNA]</scope>
    <source>
        <strain evidence="8">CyL4-1</strain>
    </source>
</reference>
<evidence type="ECO:0000313" key="9">
    <source>
        <dbReference type="Proteomes" id="UP000321934"/>
    </source>
</evidence>
<evidence type="ECO:0000256" key="7">
    <source>
        <dbReference type="SAM" id="Phobius"/>
    </source>
</evidence>
<keyword evidence="2" id="KW-1003">Cell membrane</keyword>
<dbReference type="GO" id="GO:0005886">
    <property type="term" value="C:plasma membrane"/>
    <property type="evidence" value="ECO:0007669"/>
    <property type="project" value="UniProtKB-SubCell"/>
</dbReference>
<evidence type="ECO:0000256" key="4">
    <source>
        <dbReference type="ARBA" id="ARBA00022679"/>
    </source>
</evidence>
<keyword evidence="6 8" id="KW-0012">Acyltransferase</keyword>
<accession>A0A5B8XHC8</accession>
<evidence type="ECO:0000256" key="6">
    <source>
        <dbReference type="ARBA" id="ARBA00023315"/>
    </source>
</evidence>
<dbReference type="PANTHER" id="PTHR30606:SF10">
    <property type="entry name" value="PHOSPHATIDYLINOSITOL MANNOSIDE ACYLTRANSFERASE"/>
    <property type="match status" value="1"/>
</dbReference>
<protein>
    <submittedName>
        <fullName evidence="8">Lipid A biosynthesis lauroyl acyltransferase</fullName>
    </submittedName>
</protein>
<dbReference type="CDD" id="cd07984">
    <property type="entry name" value="LPLAT_LABLAT-like"/>
    <property type="match status" value="1"/>
</dbReference>